<dbReference type="GO" id="GO:0046872">
    <property type="term" value="F:metal ion binding"/>
    <property type="evidence" value="ECO:0007669"/>
    <property type="project" value="InterPro"/>
</dbReference>
<evidence type="ECO:0000259" key="1">
    <source>
        <dbReference type="PROSITE" id="PS50846"/>
    </source>
</evidence>
<evidence type="ECO:0000313" key="3">
    <source>
        <dbReference type="Proteomes" id="UP000006048"/>
    </source>
</evidence>
<reference evidence="2 3" key="1">
    <citation type="submission" date="2012-06" db="EMBL/GenBank/DDBJ databases">
        <title>The complete chromosome of genome of Turneriella parva DSM 21527.</title>
        <authorList>
            <consortium name="US DOE Joint Genome Institute (JGI-PGF)"/>
            <person name="Lucas S."/>
            <person name="Han J."/>
            <person name="Lapidus A."/>
            <person name="Bruce D."/>
            <person name="Goodwin L."/>
            <person name="Pitluck S."/>
            <person name="Peters L."/>
            <person name="Kyrpides N."/>
            <person name="Mavromatis K."/>
            <person name="Ivanova N."/>
            <person name="Mikhailova N."/>
            <person name="Chertkov O."/>
            <person name="Detter J.C."/>
            <person name="Tapia R."/>
            <person name="Han C."/>
            <person name="Land M."/>
            <person name="Hauser L."/>
            <person name="Markowitz V."/>
            <person name="Cheng J.-F."/>
            <person name="Hugenholtz P."/>
            <person name="Woyke T."/>
            <person name="Wu D."/>
            <person name="Gronow S."/>
            <person name="Wellnitz S."/>
            <person name="Brambilla E."/>
            <person name="Klenk H.-P."/>
            <person name="Eisen J.A."/>
        </authorList>
    </citation>
    <scope>NUCLEOTIDE SEQUENCE [LARGE SCALE GENOMIC DNA]</scope>
    <source>
        <strain evidence="3">ATCC BAA-1111 / DSM 21527 / NCTC 11395 / H</strain>
    </source>
</reference>
<dbReference type="PROSITE" id="PS50846">
    <property type="entry name" value="HMA_2"/>
    <property type="match status" value="1"/>
</dbReference>
<protein>
    <submittedName>
        <fullName evidence="2">Heavy metal transport/detoxification protein</fullName>
    </submittedName>
</protein>
<proteinExistence type="predicted"/>
<dbReference type="AlphaFoldDB" id="I4B1Y3"/>
<keyword evidence="3" id="KW-1185">Reference proteome</keyword>
<dbReference type="RefSeq" id="WP_014801808.1">
    <property type="nucleotide sequence ID" value="NC_018020.1"/>
</dbReference>
<dbReference type="InterPro" id="IPR036163">
    <property type="entry name" value="HMA_dom_sf"/>
</dbReference>
<gene>
    <name evidence="2" type="ordered locus">Turpa_0638</name>
</gene>
<feature type="domain" description="HMA" evidence="1">
    <location>
        <begin position="2"/>
        <end position="66"/>
    </location>
</feature>
<name>I4B1Y3_TURPD</name>
<dbReference type="Pfam" id="PF00403">
    <property type="entry name" value="HMA"/>
    <property type="match status" value="1"/>
</dbReference>
<dbReference type="HOGENOM" id="CLU_134973_5_3_12"/>
<dbReference type="OrthoDB" id="9813965at2"/>
<dbReference type="STRING" id="869212.Turpa_0638"/>
<dbReference type="InterPro" id="IPR006121">
    <property type="entry name" value="HMA_dom"/>
</dbReference>
<dbReference type="EMBL" id="CP002959">
    <property type="protein sequence ID" value="AFM11290.1"/>
    <property type="molecule type" value="Genomic_DNA"/>
</dbReference>
<dbReference type="KEGG" id="tpx:Turpa_0638"/>
<dbReference type="Proteomes" id="UP000006048">
    <property type="component" value="Chromosome"/>
</dbReference>
<organism evidence="2 3">
    <name type="scientific">Turneriella parva (strain ATCC BAA-1111 / DSM 21527 / NCTC 11395 / H)</name>
    <name type="common">Leptospira parva</name>
    <dbReference type="NCBI Taxonomy" id="869212"/>
    <lineage>
        <taxon>Bacteria</taxon>
        <taxon>Pseudomonadati</taxon>
        <taxon>Spirochaetota</taxon>
        <taxon>Spirochaetia</taxon>
        <taxon>Leptospirales</taxon>
        <taxon>Leptospiraceae</taxon>
        <taxon>Turneriella</taxon>
    </lineage>
</organism>
<accession>I4B1Y3</accession>
<sequence>MKEIELKIEGMTCGHCERTVEEVIRDAGATGKADRVAAVAHITYDESTDQLAKIREAIEENGYSVKN</sequence>
<evidence type="ECO:0000313" key="2">
    <source>
        <dbReference type="EMBL" id="AFM11290.1"/>
    </source>
</evidence>
<dbReference type="SUPFAM" id="SSF55008">
    <property type="entry name" value="HMA, heavy metal-associated domain"/>
    <property type="match status" value="1"/>
</dbReference>
<dbReference type="CDD" id="cd00371">
    <property type="entry name" value="HMA"/>
    <property type="match status" value="1"/>
</dbReference>
<dbReference type="Gene3D" id="3.30.70.100">
    <property type="match status" value="1"/>
</dbReference>